<keyword evidence="3" id="KW-1185">Reference proteome</keyword>
<accession>A0A834WKC8</accession>
<protein>
    <submittedName>
        <fullName evidence="2">Nucleotide-diphospho-sugar transferase</fullName>
    </submittedName>
</protein>
<dbReference type="Pfam" id="PF03407">
    <property type="entry name" value="Nucleotid_trans"/>
    <property type="match status" value="1"/>
</dbReference>
<comment type="caution">
    <text evidence="2">The sequence shown here is derived from an EMBL/GenBank/DDBJ whole genome shotgun (WGS) entry which is preliminary data.</text>
</comment>
<dbReference type="InterPro" id="IPR044821">
    <property type="entry name" value="At1g28695/At4g15970-like"/>
</dbReference>
<gene>
    <name evidence="2" type="ORF">G2W53_017624</name>
</gene>
<proteinExistence type="predicted"/>
<reference evidence="2" key="1">
    <citation type="submission" date="2020-09" db="EMBL/GenBank/DDBJ databases">
        <title>Genome-Enabled Discovery of Anthraquinone Biosynthesis in Senna tora.</title>
        <authorList>
            <person name="Kang S.-H."/>
            <person name="Pandey R.P."/>
            <person name="Lee C.-M."/>
            <person name="Sim J.-S."/>
            <person name="Jeong J.-T."/>
            <person name="Choi B.-S."/>
            <person name="Jung M."/>
            <person name="Ginzburg D."/>
            <person name="Zhao K."/>
            <person name="Won S.Y."/>
            <person name="Oh T.-J."/>
            <person name="Yu Y."/>
            <person name="Kim N.-H."/>
            <person name="Lee O.R."/>
            <person name="Lee T.-H."/>
            <person name="Bashyal P."/>
            <person name="Kim T.-S."/>
            <person name="Lee W.-H."/>
            <person name="Kawkins C."/>
            <person name="Kim C.-K."/>
            <person name="Kim J.S."/>
            <person name="Ahn B.O."/>
            <person name="Rhee S.Y."/>
            <person name="Sohng J.K."/>
        </authorList>
    </citation>
    <scope>NUCLEOTIDE SEQUENCE</scope>
    <source>
        <tissue evidence="2">Leaf</tissue>
    </source>
</reference>
<dbReference type="PANTHER" id="PTHR46038">
    <property type="entry name" value="EXPRESSED PROTEIN-RELATED"/>
    <property type="match status" value="1"/>
</dbReference>
<evidence type="ECO:0000313" key="2">
    <source>
        <dbReference type="EMBL" id="KAF7826460.1"/>
    </source>
</evidence>
<name>A0A834WKC8_9FABA</name>
<dbReference type="AlphaFoldDB" id="A0A834WKC8"/>
<feature type="domain" description="Nucleotide-diphospho-sugar transferase" evidence="1">
    <location>
        <begin position="65"/>
        <end position="196"/>
    </location>
</feature>
<dbReference type="PANTHER" id="PTHR46038:SF12">
    <property type="entry name" value="OS03G0731800 PROTEIN"/>
    <property type="match status" value="1"/>
</dbReference>
<dbReference type="InterPro" id="IPR005069">
    <property type="entry name" value="Nucl-diP-sugar_transferase"/>
</dbReference>
<dbReference type="OrthoDB" id="540503at2759"/>
<keyword evidence="2" id="KW-0808">Transferase</keyword>
<sequence>MESTVCGDGRRQDAAITQCNGGNGFLLYFRSRLWNGRRRQRLPPLLPFSSLARRAVATASSSTSVLDTDVMWLRNPFTRLSKNESEDLQISTDVYLDDPWSEKNLINTGFYYVQSNNKTVSLFETWYNKRHNSTGQKEQDVLLSLIGHGIFGRLGLRVRFLDTLYFSGFCQDSKDLKVVTTVHANCCRSIAAKLVDLKAVLRDWKRYKKIASYKRLENTNLTTNFQWTKHSRCWNSGKFKLV</sequence>
<dbReference type="GO" id="GO:0016740">
    <property type="term" value="F:transferase activity"/>
    <property type="evidence" value="ECO:0007669"/>
    <property type="project" value="UniProtKB-KW"/>
</dbReference>
<dbReference type="EMBL" id="JAAIUW010000006">
    <property type="protein sequence ID" value="KAF7826460.1"/>
    <property type="molecule type" value="Genomic_DNA"/>
</dbReference>
<dbReference type="Proteomes" id="UP000634136">
    <property type="component" value="Unassembled WGS sequence"/>
</dbReference>
<evidence type="ECO:0000259" key="1">
    <source>
        <dbReference type="Pfam" id="PF03407"/>
    </source>
</evidence>
<evidence type="ECO:0000313" key="3">
    <source>
        <dbReference type="Proteomes" id="UP000634136"/>
    </source>
</evidence>
<organism evidence="2 3">
    <name type="scientific">Senna tora</name>
    <dbReference type="NCBI Taxonomy" id="362788"/>
    <lineage>
        <taxon>Eukaryota</taxon>
        <taxon>Viridiplantae</taxon>
        <taxon>Streptophyta</taxon>
        <taxon>Embryophyta</taxon>
        <taxon>Tracheophyta</taxon>
        <taxon>Spermatophyta</taxon>
        <taxon>Magnoliopsida</taxon>
        <taxon>eudicotyledons</taxon>
        <taxon>Gunneridae</taxon>
        <taxon>Pentapetalae</taxon>
        <taxon>rosids</taxon>
        <taxon>fabids</taxon>
        <taxon>Fabales</taxon>
        <taxon>Fabaceae</taxon>
        <taxon>Caesalpinioideae</taxon>
        <taxon>Cassia clade</taxon>
        <taxon>Senna</taxon>
    </lineage>
</organism>